<keyword evidence="4" id="KW-1185">Reference proteome</keyword>
<proteinExistence type="inferred from homology"/>
<name>A0ABQ5TNC9_9BACI</name>
<accession>A0ABQ5TNC9</accession>
<evidence type="ECO:0000313" key="4">
    <source>
        <dbReference type="Proteomes" id="UP001275436"/>
    </source>
</evidence>
<dbReference type="PANTHER" id="PTHR37828:SF1">
    <property type="entry name" value="YCII-RELATED DOMAIN-CONTAINING PROTEIN"/>
    <property type="match status" value="1"/>
</dbReference>
<evidence type="ECO:0000256" key="1">
    <source>
        <dbReference type="ARBA" id="ARBA00007689"/>
    </source>
</evidence>
<reference evidence="3 4" key="1">
    <citation type="submission" date="2023-02" db="EMBL/GenBank/DDBJ databases">
        <title>Oceanobacillus kimchii IFOP_LL358 isolated form Alexandrium catenella lab strain.</title>
        <authorList>
            <person name="Gajardo G."/>
            <person name="Ueki S."/>
            <person name="Maruyama F."/>
        </authorList>
    </citation>
    <scope>NUCLEOTIDE SEQUENCE [LARGE SCALE GENOMIC DNA]</scope>
    <source>
        <strain evidence="3 4">IFOP_LL358</strain>
    </source>
</reference>
<dbReference type="PANTHER" id="PTHR37828">
    <property type="entry name" value="GSR2449 PROTEIN"/>
    <property type="match status" value="1"/>
</dbReference>
<dbReference type="Pfam" id="PF03795">
    <property type="entry name" value="YCII"/>
    <property type="match status" value="1"/>
</dbReference>
<sequence>MKYFVVLLPMLDEEKSKQYRQDHLDFIAKKDAEGHVFAKGRFADGFGGMVIYIAEDLANAESIAKEDPYVVKGARTYEIHEWEMTTRAILPE</sequence>
<gene>
    <name evidence="3" type="ORF">MACH08_30550</name>
</gene>
<evidence type="ECO:0000259" key="2">
    <source>
        <dbReference type="Pfam" id="PF03795"/>
    </source>
</evidence>
<evidence type="ECO:0000313" key="3">
    <source>
        <dbReference type="EMBL" id="GLO67271.1"/>
    </source>
</evidence>
<dbReference type="InterPro" id="IPR005545">
    <property type="entry name" value="YCII"/>
</dbReference>
<dbReference type="RefSeq" id="WP_017797793.1">
    <property type="nucleotide sequence ID" value="NZ_BSKO01000001.1"/>
</dbReference>
<dbReference type="InterPro" id="IPR011008">
    <property type="entry name" value="Dimeric_a/b-barrel"/>
</dbReference>
<dbReference type="EMBL" id="BSKO01000001">
    <property type="protein sequence ID" value="GLO67271.1"/>
    <property type="molecule type" value="Genomic_DNA"/>
</dbReference>
<comment type="caution">
    <text evidence="3">The sequence shown here is derived from an EMBL/GenBank/DDBJ whole genome shotgun (WGS) entry which is preliminary data.</text>
</comment>
<dbReference type="Gene3D" id="3.30.70.1060">
    <property type="entry name" value="Dimeric alpha+beta barrel"/>
    <property type="match status" value="1"/>
</dbReference>
<feature type="domain" description="YCII-related" evidence="2">
    <location>
        <begin position="11"/>
        <end position="83"/>
    </location>
</feature>
<dbReference type="SUPFAM" id="SSF54909">
    <property type="entry name" value="Dimeric alpha+beta barrel"/>
    <property type="match status" value="1"/>
</dbReference>
<protein>
    <recommendedName>
        <fullName evidence="2">YCII-related domain-containing protein</fullName>
    </recommendedName>
</protein>
<dbReference type="Proteomes" id="UP001275436">
    <property type="component" value="Unassembled WGS sequence"/>
</dbReference>
<organism evidence="3 4">
    <name type="scientific">Oceanobacillus kimchii</name>
    <dbReference type="NCBI Taxonomy" id="746691"/>
    <lineage>
        <taxon>Bacteria</taxon>
        <taxon>Bacillati</taxon>
        <taxon>Bacillota</taxon>
        <taxon>Bacilli</taxon>
        <taxon>Bacillales</taxon>
        <taxon>Bacillaceae</taxon>
        <taxon>Oceanobacillus</taxon>
    </lineage>
</organism>
<comment type="similarity">
    <text evidence="1">Belongs to the YciI family.</text>
</comment>